<dbReference type="OrthoDB" id="3647423at2759"/>
<accession>A0A6A6EZB8</accession>
<proteinExistence type="predicted"/>
<dbReference type="AlphaFoldDB" id="A0A6A6EZB8"/>
<dbReference type="EMBL" id="ML992712">
    <property type="protein sequence ID" value="KAF2206776.1"/>
    <property type="molecule type" value="Genomic_DNA"/>
</dbReference>
<reference evidence="2" key="1">
    <citation type="journal article" date="2020" name="Stud. Mycol.">
        <title>101 Dothideomycetes genomes: a test case for predicting lifestyles and emergence of pathogens.</title>
        <authorList>
            <person name="Haridas S."/>
            <person name="Albert R."/>
            <person name="Binder M."/>
            <person name="Bloem J."/>
            <person name="Labutti K."/>
            <person name="Salamov A."/>
            <person name="Andreopoulos B."/>
            <person name="Baker S."/>
            <person name="Barry K."/>
            <person name="Bills G."/>
            <person name="Bluhm B."/>
            <person name="Cannon C."/>
            <person name="Castanera R."/>
            <person name="Culley D."/>
            <person name="Daum C."/>
            <person name="Ezra D."/>
            <person name="Gonzalez J."/>
            <person name="Henrissat B."/>
            <person name="Kuo A."/>
            <person name="Liang C."/>
            <person name="Lipzen A."/>
            <person name="Lutzoni F."/>
            <person name="Magnuson J."/>
            <person name="Mondo S."/>
            <person name="Nolan M."/>
            <person name="Ohm R."/>
            <person name="Pangilinan J."/>
            <person name="Park H.-J."/>
            <person name="Ramirez L."/>
            <person name="Alfaro M."/>
            <person name="Sun H."/>
            <person name="Tritt A."/>
            <person name="Yoshinaga Y."/>
            <person name="Zwiers L.-H."/>
            <person name="Turgeon B."/>
            <person name="Goodwin S."/>
            <person name="Spatafora J."/>
            <person name="Crous P."/>
            <person name="Grigoriev I."/>
        </authorList>
    </citation>
    <scope>NUCLEOTIDE SEQUENCE</scope>
    <source>
        <strain evidence="2">SCOH1-5</strain>
    </source>
</reference>
<keyword evidence="3" id="KW-1185">Reference proteome</keyword>
<evidence type="ECO:0000256" key="1">
    <source>
        <dbReference type="SAM" id="MobiDB-lite"/>
    </source>
</evidence>
<evidence type="ECO:0000313" key="3">
    <source>
        <dbReference type="Proteomes" id="UP000799539"/>
    </source>
</evidence>
<organism evidence="2 3">
    <name type="scientific">Cercospora zeae-maydis SCOH1-5</name>
    <dbReference type="NCBI Taxonomy" id="717836"/>
    <lineage>
        <taxon>Eukaryota</taxon>
        <taxon>Fungi</taxon>
        <taxon>Dikarya</taxon>
        <taxon>Ascomycota</taxon>
        <taxon>Pezizomycotina</taxon>
        <taxon>Dothideomycetes</taxon>
        <taxon>Dothideomycetidae</taxon>
        <taxon>Mycosphaerellales</taxon>
        <taxon>Mycosphaerellaceae</taxon>
        <taxon>Cercospora</taxon>
    </lineage>
</organism>
<feature type="region of interest" description="Disordered" evidence="1">
    <location>
        <begin position="313"/>
        <end position="361"/>
    </location>
</feature>
<name>A0A6A6EZB8_9PEZI</name>
<evidence type="ECO:0000313" key="2">
    <source>
        <dbReference type="EMBL" id="KAF2206776.1"/>
    </source>
</evidence>
<protein>
    <submittedName>
        <fullName evidence="2">Uncharacterized protein</fullName>
    </submittedName>
</protein>
<dbReference type="Proteomes" id="UP000799539">
    <property type="component" value="Unassembled WGS sequence"/>
</dbReference>
<gene>
    <name evidence="2" type="ORF">CERZMDRAFT_89077</name>
</gene>
<sequence length="361" mass="39288">MVMIAMRRPADRVRRMQRRPAHGCSSGRMTMGVRMIRKGRVHTATTSRCPLPHVGGRGADACCRKNSANTQQSVGLAGSAMPSAQAGREGSVVMRVPAGRVHGRAWAGCAGFPASAASDLITCQSLIVLAKHLKCRQRPQISSIHALAAIRRCAPVLSLLRPACPPALPKQIDEAVRPRSSARQDARSRRALVEHAQLTACCLLVLLMPPPPTIYLLSYFRFTTSATSSLPPCISCISCSLPPRPSTPSMCAHEESARLDTDQQAKRSALSQLRVMHDSDRIGHDESSQAQQGACYASFLQSISNDITHYLAHQQTKKPPVQTPRCQPPDDASTCKPKRKSDNNASKPRPKHIKRRNDTPP</sequence>